<accession>A0ABV1SMI1</accession>
<protein>
    <submittedName>
        <fullName evidence="1">Helix-turn-helix transcriptional regulator</fullName>
    </submittedName>
</protein>
<dbReference type="InterPro" id="IPR001387">
    <property type="entry name" value="Cro/C1-type_HTH"/>
</dbReference>
<dbReference type="EMBL" id="JAYWLC010000066">
    <property type="protein sequence ID" value="MER5174108.1"/>
    <property type="molecule type" value="Genomic_DNA"/>
</dbReference>
<evidence type="ECO:0000313" key="1">
    <source>
        <dbReference type="EMBL" id="MER5174108.1"/>
    </source>
</evidence>
<dbReference type="CDD" id="cd00093">
    <property type="entry name" value="HTH_XRE"/>
    <property type="match status" value="1"/>
</dbReference>
<evidence type="ECO:0000313" key="2">
    <source>
        <dbReference type="Proteomes" id="UP001438953"/>
    </source>
</evidence>
<dbReference type="Proteomes" id="UP001438953">
    <property type="component" value="Unassembled WGS sequence"/>
</dbReference>
<organism evidence="1 2">
    <name type="scientific">Thioclava kandeliae</name>
    <dbReference type="NCBI Taxonomy" id="3070818"/>
    <lineage>
        <taxon>Bacteria</taxon>
        <taxon>Pseudomonadati</taxon>
        <taxon>Pseudomonadota</taxon>
        <taxon>Alphaproteobacteria</taxon>
        <taxon>Rhodobacterales</taxon>
        <taxon>Paracoccaceae</taxon>
        <taxon>Thioclava</taxon>
    </lineage>
</organism>
<reference evidence="1 2" key="1">
    <citation type="submission" date="2024-01" db="EMBL/GenBank/DDBJ databases">
        <authorList>
            <person name="Deng Y."/>
            <person name="Su J."/>
        </authorList>
    </citation>
    <scope>NUCLEOTIDE SEQUENCE [LARGE SCALE GENOMIC DNA]</scope>
    <source>
        <strain evidence="1 2">CPCC 100088</strain>
    </source>
</reference>
<dbReference type="Gene3D" id="1.10.260.40">
    <property type="entry name" value="lambda repressor-like DNA-binding domains"/>
    <property type="match status" value="1"/>
</dbReference>
<proteinExistence type="predicted"/>
<comment type="caution">
    <text evidence="1">The sequence shown here is derived from an EMBL/GenBank/DDBJ whole genome shotgun (WGS) entry which is preliminary data.</text>
</comment>
<sequence>MEMAEGDSPYDSTIKHVGATELLNFRLERGWTKKHLSTELGISTRDYYRYEKGERPVPASTRCAMIDKFQFDLLPAEELARHIGVTLAPVPEPVPTVVPIPSPEPELDFWKNLRENEVKRNRRERYSKARQKFIQLRDDAYICSTAYVVIKIIVEELSLPRDVKLLEVDWAFGAAVAVIVLCSPSILAELPLPKAVQHLLKRTQTP</sequence>
<dbReference type="InterPro" id="IPR010982">
    <property type="entry name" value="Lambda_DNA-bd_dom_sf"/>
</dbReference>
<gene>
    <name evidence="1" type="ORF">VSX56_20475</name>
</gene>
<dbReference type="RefSeq" id="WP_350939370.1">
    <property type="nucleotide sequence ID" value="NZ_JAYWLC010000066.1"/>
</dbReference>
<keyword evidence="2" id="KW-1185">Reference proteome</keyword>
<reference evidence="1 2" key="2">
    <citation type="submission" date="2024-06" db="EMBL/GenBank/DDBJ databases">
        <title>Thioclava kandeliae sp. nov. from a rhizosphere soil sample of Kandelia candel in a mangrove.</title>
        <authorList>
            <person name="Mu T."/>
        </authorList>
    </citation>
    <scope>NUCLEOTIDE SEQUENCE [LARGE SCALE GENOMIC DNA]</scope>
    <source>
        <strain evidence="1 2">CPCC 100088</strain>
    </source>
</reference>
<name>A0ABV1SMI1_9RHOB</name>
<dbReference type="SUPFAM" id="SSF47413">
    <property type="entry name" value="lambda repressor-like DNA-binding domains"/>
    <property type="match status" value="1"/>
</dbReference>